<dbReference type="GeneID" id="95579455"/>
<organism evidence="3 4">
    <name type="scientific">Vagococcus carniphilus</name>
    <dbReference type="NCBI Taxonomy" id="218144"/>
    <lineage>
        <taxon>Bacteria</taxon>
        <taxon>Bacillati</taxon>
        <taxon>Bacillota</taxon>
        <taxon>Bacilli</taxon>
        <taxon>Lactobacillales</taxon>
        <taxon>Enterococcaceae</taxon>
        <taxon>Vagococcus</taxon>
    </lineage>
</organism>
<dbReference type="Proteomes" id="UP000288028">
    <property type="component" value="Unassembled WGS sequence"/>
</dbReference>
<gene>
    <name evidence="3" type="ORF">CBF28_12310</name>
</gene>
<dbReference type="EMBL" id="NGKB01000014">
    <property type="protein sequence ID" value="RSU11357.1"/>
    <property type="molecule type" value="Genomic_DNA"/>
</dbReference>
<dbReference type="InterPro" id="IPR055733">
    <property type="entry name" value="DUF7309"/>
</dbReference>
<dbReference type="Pfam" id="PF23988">
    <property type="entry name" value="DUF7309"/>
    <property type="match status" value="1"/>
</dbReference>
<evidence type="ECO:0000259" key="1">
    <source>
        <dbReference type="Pfam" id="PF22007"/>
    </source>
</evidence>
<evidence type="ECO:0000313" key="4">
    <source>
        <dbReference type="Proteomes" id="UP000288028"/>
    </source>
</evidence>
<proteinExistence type="predicted"/>
<sequence length="332" mass="38447">MNEALKKEWCRLFDLGIQIKKIKPWESIAEDKLFVLHLKKRNRPVVLHFMGNATNNIAIFIYQTRKAQKNLSNMLYGTVDVIDPLSFLPTLQEGIGMDFNNRDELSDEEYQLVKDLGYSFRGKKQWLSFTAYVSGFVPRALNLSEIKLLADCLEMILANENALKEMAKSDDNYCHLYDNKGHEMLPFDLYDENKGHPEVFKEKVLIKRLNKLPKQPVTLELSYIYTNHLIENKCVVPMILCSETKNQSIVFHDMIENPKLLEEKIVRYVTNMIKQVGRPERIVVRLEDVYLSLADLCQKLDIELVMSAKLPSFELAVNGMMDVIGMPHTLND</sequence>
<reference evidence="3 4" key="1">
    <citation type="submission" date="2017-05" db="EMBL/GenBank/DDBJ databases">
        <title>Vagococcus spp. assemblies.</title>
        <authorList>
            <person name="Gulvik C.A."/>
        </authorList>
    </citation>
    <scope>NUCLEOTIDE SEQUENCE [LARGE SCALE GENOMIC DNA]</scope>
    <source>
        <strain evidence="3 4">SS1714</strain>
    </source>
</reference>
<name>A0A430ATI5_9ENTE</name>
<evidence type="ECO:0000313" key="3">
    <source>
        <dbReference type="EMBL" id="RSU11357.1"/>
    </source>
</evidence>
<feature type="domain" description="DUF6930" evidence="1">
    <location>
        <begin position="206"/>
        <end position="320"/>
    </location>
</feature>
<dbReference type="InterPro" id="IPR054216">
    <property type="entry name" value="DUF6930"/>
</dbReference>
<evidence type="ECO:0000259" key="2">
    <source>
        <dbReference type="Pfam" id="PF23988"/>
    </source>
</evidence>
<dbReference type="AlphaFoldDB" id="A0A430ATI5"/>
<dbReference type="OrthoDB" id="9801392at2"/>
<keyword evidence="4" id="KW-1185">Reference proteome</keyword>
<comment type="caution">
    <text evidence="3">The sequence shown here is derived from an EMBL/GenBank/DDBJ whole genome shotgun (WGS) entry which is preliminary data.</text>
</comment>
<dbReference type="Pfam" id="PF22007">
    <property type="entry name" value="DUF6930"/>
    <property type="match status" value="1"/>
</dbReference>
<feature type="domain" description="DUF7309" evidence="2">
    <location>
        <begin position="9"/>
        <end position="167"/>
    </location>
</feature>
<protein>
    <submittedName>
        <fullName evidence="3">Uncharacterized protein</fullName>
    </submittedName>
</protein>
<dbReference type="RefSeq" id="WP_126795708.1">
    <property type="nucleotide sequence ID" value="NZ_CP060720.1"/>
</dbReference>
<accession>A0A430ATI5</accession>